<organism evidence="7 8">
    <name type="scientific">Belliella kenyensis</name>
    <dbReference type="NCBI Taxonomy" id="1472724"/>
    <lineage>
        <taxon>Bacteria</taxon>
        <taxon>Pseudomonadati</taxon>
        <taxon>Bacteroidota</taxon>
        <taxon>Cytophagia</taxon>
        <taxon>Cytophagales</taxon>
        <taxon>Cyclobacteriaceae</taxon>
        <taxon>Belliella</taxon>
    </lineage>
</organism>
<evidence type="ECO:0000256" key="2">
    <source>
        <dbReference type="ARBA" id="ARBA00022692"/>
    </source>
</evidence>
<evidence type="ECO:0000313" key="8">
    <source>
        <dbReference type="Proteomes" id="UP001595766"/>
    </source>
</evidence>
<keyword evidence="4 5" id="KW-0472">Membrane</keyword>
<dbReference type="Pfam" id="PF04932">
    <property type="entry name" value="Wzy_C"/>
    <property type="match status" value="1"/>
</dbReference>
<comment type="caution">
    <text evidence="7">The sequence shown here is derived from an EMBL/GenBank/DDBJ whole genome shotgun (WGS) entry which is preliminary data.</text>
</comment>
<feature type="transmembrane region" description="Helical" evidence="5">
    <location>
        <begin position="81"/>
        <end position="101"/>
    </location>
</feature>
<feature type="transmembrane region" description="Helical" evidence="5">
    <location>
        <begin position="153"/>
        <end position="171"/>
    </location>
</feature>
<evidence type="ECO:0000259" key="6">
    <source>
        <dbReference type="Pfam" id="PF04932"/>
    </source>
</evidence>
<gene>
    <name evidence="7" type="ORF">ACFOUP_10365</name>
</gene>
<feature type="transmembrane region" description="Helical" evidence="5">
    <location>
        <begin position="23"/>
        <end position="43"/>
    </location>
</feature>
<reference evidence="8" key="1">
    <citation type="journal article" date="2019" name="Int. J. Syst. Evol. Microbiol.">
        <title>The Global Catalogue of Microorganisms (GCM) 10K type strain sequencing project: providing services to taxonomists for standard genome sequencing and annotation.</title>
        <authorList>
            <consortium name="The Broad Institute Genomics Platform"/>
            <consortium name="The Broad Institute Genome Sequencing Center for Infectious Disease"/>
            <person name="Wu L."/>
            <person name="Ma J."/>
        </authorList>
    </citation>
    <scope>NUCLEOTIDE SEQUENCE [LARGE SCALE GENOMIC DNA]</scope>
    <source>
        <strain evidence="8">CECT 8551</strain>
    </source>
</reference>
<dbReference type="EMBL" id="JBHSAV010000050">
    <property type="protein sequence ID" value="MFC3976781.1"/>
    <property type="molecule type" value="Genomic_DNA"/>
</dbReference>
<feature type="transmembrane region" description="Helical" evidence="5">
    <location>
        <begin position="307"/>
        <end position="334"/>
    </location>
</feature>
<dbReference type="PANTHER" id="PTHR37422:SF17">
    <property type="entry name" value="O-ANTIGEN LIGASE"/>
    <property type="match status" value="1"/>
</dbReference>
<keyword evidence="3 5" id="KW-1133">Transmembrane helix</keyword>
<dbReference type="InterPro" id="IPR007016">
    <property type="entry name" value="O-antigen_ligase-rel_domated"/>
</dbReference>
<comment type="subcellular location">
    <subcellularLocation>
        <location evidence="1">Membrane</location>
        <topology evidence="1">Multi-pass membrane protein</topology>
    </subcellularLocation>
</comment>
<proteinExistence type="predicted"/>
<name>A0ABV8EM84_9BACT</name>
<accession>A0ABV8EM84</accession>
<feature type="transmembrane region" description="Helical" evidence="5">
    <location>
        <begin position="50"/>
        <end position="69"/>
    </location>
</feature>
<evidence type="ECO:0000256" key="1">
    <source>
        <dbReference type="ARBA" id="ARBA00004141"/>
    </source>
</evidence>
<dbReference type="Proteomes" id="UP001595766">
    <property type="component" value="Unassembled WGS sequence"/>
</dbReference>
<dbReference type="GO" id="GO:0016874">
    <property type="term" value="F:ligase activity"/>
    <property type="evidence" value="ECO:0007669"/>
    <property type="project" value="UniProtKB-KW"/>
</dbReference>
<protein>
    <submittedName>
        <fullName evidence="7">O-antigen ligase family protein</fullName>
    </submittedName>
</protein>
<feature type="transmembrane region" description="Helical" evidence="5">
    <location>
        <begin position="220"/>
        <end position="245"/>
    </location>
</feature>
<dbReference type="PANTHER" id="PTHR37422">
    <property type="entry name" value="TEICHURONIC ACID BIOSYNTHESIS PROTEIN TUAE"/>
    <property type="match status" value="1"/>
</dbReference>
<feature type="transmembrane region" description="Helical" evidence="5">
    <location>
        <begin position="178"/>
        <end position="208"/>
    </location>
</feature>
<dbReference type="RefSeq" id="WP_241291207.1">
    <property type="nucleotide sequence ID" value="NZ_JAKZGR010000001.1"/>
</dbReference>
<evidence type="ECO:0000313" key="7">
    <source>
        <dbReference type="EMBL" id="MFC3976781.1"/>
    </source>
</evidence>
<dbReference type="InterPro" id="IPR051533">
    <property type="entry name" value="WaaL-like"/>
</dbReference>
<keyword evidence="2 5" id="KW-0812">Transmembrane</keyword>
<evidence type="ECO:0000256" key="3">
    <source>
        <dbReference type="ARBA" id="ARBA00022989"/>
    </source>
</evidence>
<evidence type="ECO:0000256" key="4">
    <source>
        <dbReference type="ARBA" id="ARBA00023136"/>
    </source>
</evidence>
<keyword evidence="8" id="KW-1185">Reference proteome</keyword>
<feature type="domain" description="O-antigen ligase-related" evidence="6">
    <location>
        <begin position="179"/>
        <end position="319"/>
    </location>
</feature>
<evidence type="ECO:0000256" key="5">
    <source>
        <dbReference type="SAM" id="Phobius"/>
    </source>
</evidence>
<sequence length="397" mass="45578">MFSGAFFPLLVQDQDGVSASESGFLYTIVFLGIYISYLVNFNLNLLIKAILENSLLFGLIVLVSFSFLYSEISVVASKRCLMFFLSSLIALNLGQKLNLLYFLNCSKVALLLITITSLFVIFFLGDIGKMDDTQNMGMHLGAWKGVFIHKNKFGKIMALQALLHGFLYLVYRKRRHLLLILISIICIYFSDSTSAILIALASLAFMFVCTVSLKGENVKLIGLIVLTLSLLLFVFIEVDYIFGLFGKEADLTGRIPLWIILWDFILEKPLLGYGFENFWTNESISHEVWTQMNWNNIYQAHNGFVDVIISAGFLGFVWLIWIILKTFFSAILWLSKHPDLTFLWTASFFFFFIFYNMIESSTIKHNDAFWLFFVVTVSLHNKVKKQKYIHENIAILH</sequence>
<feature type="transmembrane region" description="Helical" evidence="5">
    <location>
        <begin position="340"/>
        <end position="358"/>
    </location>
</feature>
<feature type="transmembrane region" description="Helical" evidence="5">
    <location>
        <begin position="108"/>
        <end position="128"/>
    </location>
</feature>
<keyword evidence="7" id="KW-0436">Ligase</keyword>